<reference evidence="1 2" key="1">
    <citation type="submission" date="2016-10" db="EMBL/GenBank/DDBJ databases">
        <authorList>
            <person name="de Groot N.N."/>
        </authorList>
    </citation>
    <scope>NUCLEOTIDE SEQUENCE [LARGE SCALE GENOMIC DNA]</scope>
    <source>
        <strain evidence="1 2">DSM 2179</strain>
    </source>
</reference>
<dbReference type="STRING" id="84035.SAMN05660742_10598"/>
<sequence length="137" mass="14534">MIVVSACLAGVECRYNNTSHTIPKIIEMVKTGKAIPICPELLAGLPTPRPPAEQQKGSILSENGTDQTADYLLGSTIALKIALLIHCKKAILKSNSPTCGCGTIYDGTFSGRLITGDGLFTKLLKENGIEVCTEKTV</sequence>
<dbReference type="RefSeq" id="WP_091830260.1">
    <property type="nucleotide sequence ID" value="NZ_FNZK01000005.1"/>
</dbReference>
<evidence type="ECO:0000313" key="2">
    <source>
        <dbReference type="Proteomes" id="UP000199662"/>
    </source>
</evidence>
<keyword evidence="2" id="KW-1185">Reference proteome</keyword>
<name>A0A1H6XJC5_9FIRM</name>
<dbReference type="EMBL" id="FNZK01000005">
    <property type="protein sequence ID" value="SEJ27654.1"/>
    <property type="molecule type" value="Genomic_DNA"/>
</dbReference>
<organism evidence="1 2">
    <name type="scientific">Propionispira arboris</name>
    <dbReference type="NCBI Taxonomy" id="84035"/>
    <lineage>
        <taxon>Bacteria</taxon>
        <taxon>Bacillati</taxon>
        <taxon>Bacillota</taxon>
        <taxon>Negativicutes</taxon>
        <taxon>Selenomonadales</taxon>
        <taxon>Selenomonadaceae</taxon>
        <taxon>Propionispira</taxon>
    </lineage>
</organism>
<protein>
    <submittedName>
        <fullName evidence="1">Uncharacterized conserved protein YbbK, DUF523 family</fullName>
    </submittedName>
</protein>
<dbReference type="PANTHER" id="PTHR30087:SF1">
    <property type="entry name" value="HYPOTHETICAL CYTOSOLIC PROTEIN"/>
    <property type="match status" value="1"/>
</dbReference>
<accession>A0A1H6XJC5</accession>
<dbReference type="Proteomes" id="UP000199662">
    <property type="component" value="Unassembled WGS sequence"/>
</dbReference>
<dbReference type="AlphaFoldDB" id="A0A1H6XJC5"/>
<dbReference type="PANTHER" id="PTHR30087">
    <property type="entry name" value="INNER MEMBRANE PROTEIN"/>
    <property type="match status" value="1"/>
</dbReference>
<evidence type="ECO:0000313" key="1">
    <source>
        <dbReference type="EMBL" id="SEJ27654.1"/>
    </source>
</evidence>
<dbReference type="InterPro" id="IPR007553">
    <property type="entry name" value="2-thiour_desulf"/>
</dbReference>
<gene>
    <name evidence="1" type="ORF">SAMN05660742_10598</name>
</gene>
<proteinExistence type="predicted"/>
<dbReference type="Pfam" id="PF04463">
    <property type="entry name" value="2-thiour_desulf"/>
    <property type="match status" value="1"/>
</dbReference>